<feature type="non-terminal residue" evidence="1">
    <location>
        <position position="68"/>
    </location>
</feature>
<proteinExistence type="predicted"/>
<dbReference type="Proteomes" id="UP000663881">
    <property type="component" value="Unassembled WGS sequence"/>
</dbReference>
<accession>A0A820MJR9</accession>
<organism evidence="1 2">
    <name type="scientific">Adineta steineri</name>
    <dbReference type="NCBI Taxonomy" id="433720"/>
    <lineage>
        <taxon>Eukaryota</taxon>
        <taxon>Metazoa</taxon>
        <taxon>Spiralia</taxon>
        <taxon>Gnathifera</taxon>
        <taxon>Rotifera</taxon>
        <taxon>Eurotatoria</taxon>
        <taxon>Bdelloidea</taxon>
        <taxon>Adinetida</taxon>
        <taxon>Adinetidae</taxon>
        <taxon>Adineta</taxon>
    </lineage>
</organism>
<feature type="non-terminal residue" evidence="1">
    <location>
        <position position="1"/>
    </location>
</feature>
<dbReference type="EMBL" id="CAJOAY010024619">
    <property type="protein sequence ID" value="CAF4376471.1"/>
    <property type="molecule type" value="Genomic_DNA"/>
</dbReference>
<comment type="caution">
    <text evidence="1">The sequence shown here is derived from an EMBL/GenBank/DDBJ whole genome shotgun (WGS) entry which is preliminary data.</text>
</comment>
<dbReference type="AlphaFoldDB" id="A0A820MJR9"/>
<reference evidence="1" key="1">
    <citation type="submission" date="2021-02" db="EMBL/GenBank/DDBJ databases">
        <authorList>
            <person name="Nowell W R."/>
        </authorList>
    </citation>
    <scope>NUCLEOTIDE SEQUENCE</scope>
</reference>
<protein>
    <submittedName>
        <fullName evidence="1">Uncharacterized protein</fullName>
    </submittedName>
</protein>
<name>A0A820MJR9_9BILA</name>
<sequence length="68" mass="7743">DLLLAYLANMSHESSLIRRSSAACLIVICHHSRYPMAIARYLITYATDQLLEHHNQTESIRLINGYLG</sequence>
<evidence type="ECO:0000313" key="1">
    <source>
        <dbReference type="EMBL" id="CAF4376471.1"/>
    </source>
</evidence>
<gene>
    <name evidence="1" type="ORF">OKA104_LOCUS50120</name>
</gene>
<evidence type="ECO:0000313" key="2">
    <source>
        <dbReference type="Proteomes" id="UP000663881"/>
    </source>
</evidence>